<evidence type="ECO:0000259" key="2">
    <source>
        <dbReference type="Pfam" id="PF14033"/>
    </source>
</evidence>
<dbReference type="Proteomes" id="UP000707451">
    <property type="component" value="Unassembled WGS sequence"/>
</dbReference>
<feature type="domain" description="DUF4246" evidence="2">
    <location>
        <begin position="73"/>
        <end position="128"/>
    </location>
</feature>
<reference evidence="3" key="1">
    <citation type="submission" date="2021-06" db="EMBL/GenBank/DDBJ databases">
        <title>Genome Sequence of Mortierella hyaline Strain SCG-10, a Cold-Adapted, Nitrate-Reducing Fungus Isolated from Soil in Minnesota, USA.</title>
        <authorList>
            <person name="Aldossari N."/>
        </authorList>
    </citation>
    <scope>NUCLEOTIDE SEQUENCE</scope>
    <source>
        <strain evidence="3">SCG-10</strain>
    </source>
</reference>
<dbReference type="EMBL" id="JAHRHY010000001">
    <property type="protein sequence ID" value="KAG9073008.1"/>
    <property type="molecule type" value="Genomic_DNA"/>
</dbReference>
<dbReference type="PANTHER" id="PTHR33119">
    <property type="entry name" value="IFI3P"/>
    <property type="match status" value="1"/>
</dbReference>
<feature type="region of interest" description="Disordered" evidence="1">
    <location>
        <begin position="1"/>
        <end position="33"/>
    </location>
</feature>
<evidence type="ECO:0000256" key="1">
    <source>
        <dbReference type="SAM" id="MobiDB-lite"/>
    </source>
</evidence>
<comment type="caution">
    <text evidence="3">The sequence shown here is derived from an EMBL/GenBank/DDBJ whole genome shotgun (WGS) entry which is preliminary data.</text>
</comment>
<dbReference type="PANTHER" id="PTHR33119:SF1">
    <property type="entry name" value="FE2OG DIOXYGENASE DOMAIN-CONTAINING PROTEIN"/>
    <property type="match status" value="1"/>
</dbReference>
<accession>A0A9P7Y615</accession>
<keyword evidence="4" id="KW-1185">Reference proteome</keyword>
<sequence>MLLPHLWTSSGYGNDRDTDDDGFEDDDESSKGYPVTLLPELTMCAASNGIREKRDYVRTRSITLWHEEDGGKGLKERLITCVQKLEDVPEDEKDWDPGTDDKILDLVHSSLFPFIASWTLVTTKEMIPPLAHIGGGKTKKRAPHVGGLDSTFYLKRSWHVKGMANENIVTIEIYYYNSENITESRRLNFYHYIAFPNTFQHQVQPFRLQAQPALDSVFFLADPEEGPHSVHNIRATTTNGCSSGTVTAASLNKRLAKKLSPEIARDIERPVY</sequence>
<evidence type="ECO:0000313" key="3">
    <source>
        <dbReference type="EMBL" id="KAG9073008.1"/>
    </source>
</evidence>
<protein>
    <recommendedName>
        <fullName evidence="2">DUF4246 domain-containing protein</fullName>
    </recommendedName>
</protein>
<proteinExistence type="predicted"/>
<dbReference type="InterPro" id="IPR025340">
    <property type="entry name" value="DUF4246"/>
</dbReference>
<dbReference type="Pfam" id="PF14033">
    <property type="entry name" value="DUF4246"/>
    <property type="match status" value="2"/>
</dbReference>
<evidence type="ECO:0000313" key="4">
    <source>
        <dbReference type="Proteomes" id="UP000707451"/>
    </source>
</evidence>
<gene>
    <name evidence="3" type="ORF">KI688_000789</name>
</gene>
<organism evidence="3 4">
    <name type="scientific">Linnemannia hyalina</name>
    <dbReference type="NCBI Taxonomy" id="64524"/>
    <lineage>
        <taxon>Eukaryota</taxon>
        <taxon>Fungi</taxon>
        <taxon>Fungi incertae sedis</taxon>
        <taxon>Mucoromycota</taxon>
        <taxon>Mortierellomycotina</taxon>
        <taxon>Mortierellomycetes</taxon>
        <taxon>Mortierellales</taxon>
        <taxon>Mortierellaceae</taxon>
        <taxon>Linnemannia</taxon>
    </lineage>
</organism>
<dbReference type="AlphaFoldDB" id="A0A9P7Y615"/>
<dbReference type="OrthoDB" id="415532at2759"/>
<feature type="compositionally biased region" description="Acidic residues" evidence="1">
    <location>
        <begin position="17"/>
        <end position="28"/>
    </location>
</feature>
<dbReference type="InterPro" id="IPR049192">
    <property type="entry name" value="DUF4246_C"/>
</dbReference>
<feature type="domain" description="DUF4246" evidence="2">
    <location>
        <begin position="153"/>
        <end position="189"/>
    </location>
</feature>
<name>A0A9P7Y615_9FUNG</name>